<evidence type="ECO:0000313" key="2">
    <source>
        <dbReference type="EMBL" id="KAF9422438.1"/>
    </source>
</evidence>
<organism evidence="2 3">
    <name type="scientific">Spodoptera exigua</name>
    <name type="common">Beet armyworm</name>
    <name type="synonym">Noctua fulgens</name>
    <dbReference type="NCBI Taxonomy" id="7107"/>
    <lineage>
        <taxon>Eukaryota</taxon>
        <taxon>Metazoa</taxon>
        <taxon>Ecdysozoa</taxon>
        <taxon>Arthropoda</taxon>
        <taxon>Hexapoda</taxon>
        <taxon>Insecta</taxon>
        <taxon>Pterygota</taxon>
        <taxon>Neoptera</taxon>
        <taxon>Endopterygota</taxon>
        <taxon>Lepidoptera</taxon>
        <taxon>Glossata</taxon>
        <taxon>Ditrysia</taxon>
        <taxon>Noctuoidea</taxon>
        <taxon>Noctuidae</taxon>
        <taxon>Amphipyrinae</taxon>
        <taxon>Spodoptera</taxon>
    </lineage>
</organism>
<keyword evidence="3" id="KW-1185">Reference proteome</keyword>
<comment type="caution">
    <text evidence="2">The sequence shown here is derived from an EMBL/GenBank/DDBJ whole genome shotgun (WGS) entry which is preliminary data.</text>
</comment>
<evidence type="ECO:0000313" key="3">
    <source>
        <dbReference type="Proteomes" id="UP000648187"/>
    </source>
</evidence>
<dbReference type="EMBL" id="JACKWZ010000016">
    <property type="protein sequence ID" value="KAF9422438.1"/>
    <property type="molecule type" value="Genomic_DNA"/>
</dbReference>
<feature type="region of interest" description="Disordered" evidence="1">
    <location>
        <begin position="1"/>
        <end position="21"/>
    </location>
</feature>
<reference evidence="2" key="1">
    <citation type="submission" date="2020-08" db="EMBL/GenBank/DDBJ databases">
        <title>Spodoptera exigua strain:BAW_Kor-Di-RS1 Genome sequencing and assembly.</title>
        <authorList>
            <person name="Kim J."/>
            <person name="Nam H.Y."/>
            <person name="Kwon M."/>
            <person name="Choi J.H."/>
            <person name="Cho S.R."/>
            <person name="Kim G.-H."/>
        </authorList>
    </citation>
    <scope>NUCLEOTIDE SEQUENCE</scope>
    <source>
        <strain evidence="2">BAW_Kor-Di-RS1</strain>
        <tissue evidence="2">Whole-body</tissue>
    </source>
</reference>
<gene>
    <name evidence="2" type="ORF">HW555_001836</name>
</gene>
<evidence type="ECO:0000256" key="1">
    <source>
        <dbReference type="SAM" id="MobiDB-lite"/>
    </source>
</evidence>
<dbReference type="AlphaFoldDB" id="A0A835GS92"/>
<protein>
    <submittedName>
        <fullName evidence="2">Uncharacterized protein</fullName>
    </submittedName>
</protein>
<proteinExistence type="predicted"/>
<dbReference type="Proteomes" id="UP000648187">
    <property type="component" value="Unassembled WGS sequence"/>
</dbReference>
<name>A0A835GS92_SPOEX</name>
<sequence length="148" mass="16273">MVRPTWESPRREHMAKSARAGACRERRVARGVYRVRSGPAAGVAARSGARHGAAVTARMCARSEAVELEVLGAEGGEPRVPPRPLRLSLLELLGKLVRRDQPAPSHRRARHNHRFRTFVSCGRNRDDAQLYIVDKVGVGAPPFGQRPG</sequence>
<accession>A0A835GS92</accession>